<sequence length="122" mass="13823">MTSDRRPLPKRQGAPHRLSWTASFVASLTCCCSQVWLVTAHASICCLGISYTDTRVDVGISARPRFRHPGWLQSMPQADKLRWRYSIDIAMTHVHVPGNRKRASATRRALITTRNAHRDVID</sequence>
<organism evidence="1 2">
    <name type="scientific">Trematosphaeria pertusa</name>
    <dbReference type="NCBI Taxonomy" id="390896"/>
    <lineage>
        <taxon>Eukaryota</taxon>
        <taxon>Fungi</taxon>
        <taxon>Dikarya</taxon>
        <taxon>Ascomycota</taxon>
        <taxon>Pezizomycotina</taxon>
        <taxon>Dothideomycetes</taxon>
        <taxon>Pleosporomycetidae</taxon>
        <taxon>Pleosporales</taxon>
        <taxon>Massarineae</taxon>
        <taxon>Trematosphaeriaceae</taxon>
        <taxon>Trematosphaeria</taxon>
    </lineage>
</organism>
<evidence type="ECO:0000313" key="1">
    <source>
        <dbReference type="EMBL" id="KAF2241139.1"/>
    </source>
</evidence>
<protein>
    <submittedName>
        <fullName evidence="1">Uncharacterized protein</fullName>
    </submittedName>
</protein>
<gene>
    <name evidence="1" type="ORF">BU26DRAFT_180861</name>
</gene>
<evidence type="ECO:0000313" key="2">
    <source>
        <dbReference type="Proteomes" id="UP000800094"/>
    </source>
</evidence>
<accession>A0A6A6HTB0</accession>
<reference evidence="1" key="1">
    <citation type="journal article" date="2020" name="Stud. Mycol.">
        <title>101 Dothideomycetes genomes: a test case for predicting lifestyles and emergence of pathogens.</title>
        <authorList>
            <person name="Haridas S."/>
            <person name="Albert R."/>
            <person name="Binder M."/>
            <person name="Bloem J."/>
            <person name="Labutti K."/>
            <person name="Salamov A."/>
            <person name="Andreopoulos B."/>
            <person name="Baker S."/>
            <person name="Barry K."/>
            <person name="Bills G."/>
            <person name="Bluhm B."/>
            <person name="Cannon C."/>
            <person name="Castanera R."/>
            <person name="Culley D."/>
            <person name="Daum C."/>
            <person name="Ezra D."/>
            <person name="Gonzalez J."/>
            <person name="Henrissat B."/>
            <person name="Kuo A."/>
            <person name="Liang C."/>
            <person name="Lipzen A."/>
            <person name="Lutzoni F."/>
            <person name="Magnuson J."/>
            <person name="Mondo S."/>
            <person name="Nolan M."/>
            <person name="Ohm R."/>
            <person name="Pangilinan J."/>
            <person name="Park H.-J."/>
            <person name="Ramirez L."/>
            <person name="Alfaro M."/>
            <person name="Sun H."/>
            <person name="Tritt A."/>
            <person name="Yoshinaga Y."/>
            <person name="Zwiers L.-H."/>
            <person name="Turgeon B."/>
            <person name="Goodwin S."/>
            <person name="Spatafora J."/>
            <person name="Crous P."/>
            <person name="Grigoriev I."/>
        </authorList>
    </citation>
    <scope>NUCLEOTIDE SEQUENCE</scope>
    <source>
        <strain evidence="1">CBS 122368</strain>
    </source>
</reference>
<dbReference type="Proteomes" id="UP000800094">
    <property type="component" value="Unassembled WGS sequence"/>
</dbReference>
<dbReference type="RefSeq" id="XP_033676143.1">
    <property type="nucleotide sequence ID" value="XM_033820387.1"/>
</dbReference>
<dbReference type="AlphaFoldDB" id="A0A6A6HTB0"/>
<name>A0A6A6HTB0_9PLEO</name>
<keyword evidence="2" id="KW-1185">Reference proteome</keyword>
<proteinExistence type="predicted"/>
<dbReference type="GeneID" id="54573717"/>
<dbReference type="EMBL" id="ML987213">
    <property type="protein sequence ID" value="KAF2241139.1"/>
    <property type="molecule type" value="Genomic_DNA"/>
</dbReference>